<comment type="caution">
    <text evidence="1">The sequence shown here is derived from an EMBL/GenBank/DDBJ whole genome shotgun (WGS) entry which is preliminary data.</text>
</comment>
<proteinExistence type="predicted"/>
<organism evidence="1 2">
    <name type="scientific">Diploptera punctata</name>
    <name type="common">Pacific beetle cockroach</name>
    <dbReference type="NCBI Taxonomy" id="6984"/>
    <lineage>
        <taxon>Eukaryota</taxon>
        <taxon>Metazoa</taxon>
        <taxon>Ecdysozoa</taxon>
        <taxon>Arthropoda</taxon>
        <taxon>Hexapoda</taxon>
        <taxon>Insecta</taxon>
        <taxon>Pterygota</taxon>
        <taxon>Neoptera</taxon>
        <taxon>Polyneoptera</taxon>
        <taxon>Dictyoptera</taxon>
        <taxon>Blattodea</taxon>
        <taxon>Blaberoidea</taxon>
        <taxon>Blaberidae</taxon>
        <taxon>Diplopterinae</taxon>
        <taxon>Diploptera</taxon>
    </lineage>
</organism>
<gene>
    <name evidence="1" type="ORF">L9F63_016557</name>
</gene>
<dbReference type="EMBL" id="JASPKZ010004220">
    <property type="protein sequence ID" value="KAJ9590396.1"/>
    <property type="molecule type" value="Genomic_DNA"/>
</dbReference>
<sequence length="133" mass="15248">ALLRGPPQSHSVSVIINYFNRIIFHLLISLTSRRLVLTLSSQLSFTLDRLLLSISPNTVNCVEISARSVYLNHFQRQSYDKPDSLTHYDTLNYIKKMAQVACIKKKSSYKMNLPYNIEKKLIVLKDASDKISC</sequence>
<feature type="non-terminal residue" evidence="1">
    <location>
        <position position="1"/>
    </location>
</feature>
<reference evidence="1" key="2">
    <citation type="submission" date="2023-05" db="EMBL/GenBank/DDBJ databases">
        <authorList>
            <person name="Fouks B."/>
        </authorList>
    </citation>
    <scope>NUCLEOTIDE SEQUENCE</scope>
    <source>
        <strain evidence="1">Stay&amp;Tobe</strain>
        <tissue evidence="1">Testes</tissue>
    </source>
</reference>
<evidence type="ECO:0000313" key="1">
    <source>
        <dbReference type="EMBL" id="KAJ9590396.1"/>
    </source>
</evidence>
<reference evidence="1" key="1">
    <citation type="journal article" date="2023" name="IScience">
        <title>Live-bearing cockroach genome reveals convergent evolutionary mechanisms linked to viviparity in insects and beyond.</title>
        <authorList>
            <person name="Fouks B."/>
            <person name="Harrison M.C."/>
            <person name="Mikhailova A.A."/>
            <person name="Marchal E."/>
            <person name="English S."/>
            <person name="Carruthers M."/>
            <person name="Jennings E.C."/>
            <person name="Chiamaka E.L."/>
            <person name="Frigard R.A."/>
            <person name="Pippel M."/>
            <person name="Attardo G.M."/>
            <person name="Benoit J.B."/>
            <person name="Bornberg-Bauer E."/>
            <person name="Tobe S.S."/>
        </authorList>
    </citation>
    <scope>NUCLEOTIDE SEQUENCE</scope>
    <source>
        <strain evidence="1">Stay&amp;Tobe</strain>
    </source>
</reference>
<dbReference type="Proteomes" id="UP001233999">
    <property type="component" value="Unassembled WGS sequence"/>
</dbReference>
<feature type="non-terminal residue" evidence="1">
    <location>
        <position position="133"/>
    </location>
</feature>
<evidence type="ECO:0000313" key="2">
    <source>
        <dbReference type="Proteomes" id="UP001233999"/>
    </source>
</evidence>
<protein>
    <submittedName>
        <fullName evidence="1">Uncharacterized protein</fullName>
    </submittedName>
</protein>
<keyword evidence="2" id="KW-1185">Reference proteome</keyword>
<name>A0AAD8EHJ2_DIPPU</name>
<dbReference type="AlphaFoldDB" id="A0AAD8EHJ2"/>
<accession>A0AAD8EHJ2</accession>